<feature type="transmembrane region" description="Helical" evidence="5">
    <location>
        <begin position="21"/>
        <end position="49"/>
    </location>
</feature>
<evidence type="ECO:0000256" key="3">
    <source>
        <dbReference type="ARBA" id="ARBA00022989"/>
    </source>
</evidence>
<comment type="subcellular location">
    <subcellularLocation>
        <location evidence="1">Membrane</location>
        <topology evidence="1">Multi-pass membrane protein</topology>
    </subcellularLocation>
</comment>
<dbReference type="eggNOG" id="COG2981">
    <property type="taxonomic scope" value="Bacteria"/>
</dbReference>
<evidence type="ECO:0000256" key="4">
    <source>
        <dbReference type="ARBA" id="ARBA00023136"/>
    </source>
</evidence>
<dbReference type="InterPro" id="IPR059112">
    <property type="entry name" value="CysZ/EI24"/>
</dbReference>
<feature type="transmembrane region" description="Helical" evidence="5">
    <location>
        <begin position="153"/>
        <end position="172"/>
    </location>
</feature>
<sequence>MILAAFLRSIGQMVDDARFRRVLWIGLALTIALLALFYAAFVWLVGWLAPDTITLPLIGDVAWIDDVLSIGSILLMLVLSVFLMVPVASAVTSLFLEQVAEAVEDRHYPALPPAGRIPFGDQVKDTFGFLGILVVANIGAFVLYLFVPPIAPLIFWGMNGYLLGREYFTLAAMRRVGRLKAAELRRRHGTTIWIAGVLMALPLSIPIVNLLIPILGAATFTHLFHQLQARAPSG</sequence>
<dbReference type="Pfam" id="PF07264">
    <property type="entry name" value="EI24"/>
    <property type="match status" value="1"/>
</dbReference>
<dbReference type="AlphaFoldDB" id="X7EIB6"/>
<keyword evidence="2 5" id="KW-0812">Transmembrane</keyword>
<keyword evidence="4 5" id="KW-0472">Membrane</keyword>
<dbReference type="STRING" id="1449350.OCH239_11775"/>
<dbReference type="RefSeq" id="WP_037259383.1">
    <property type="nucleotide sequence ID" value="NZ_JALZ01000003.1"/>
</dbReference>
<evidence type="ECO:0000313" key="7">
    <source>
        <dbReference type="Proteomes" id="UP000022447"/>
    </source>
</evidence>
<feature type="transmembrane region" description="Helical" evidence="5">
    <location>
        <begin position="192"/>
        <end position="215"/>
    </location>
</feature>
<name>X7EIB6_9RHOB</name>
<keyword evidence="7" id="KW-1185">Reference proteome</keyword>
<feature type="transmembrane region" description="Helical" evidence="5">
    <location>
        <begin position="126"/>
        <end position="147"/>
    </location>
</feature>
<evidence type="ECO:0000256" key="2">
    <source>
        <dbReference type="ARBA" id="ARBA00022692"/>
    </source>
</evidence>
<dbReference type="EMBL" id="JALZ01000003">
    <property type="protein sequence ID" value="ETX15854.1"/>
    <property type="molecule type" value="Genomic_DNA"/>
</dbReference>
<organism evidence="6 7">
    <name type="scientific">Roseivivax halodurans JCM 10272</name>
    <dbReference type="NCBI Taxonomy" id="1449350"/>
    <lineage>
        <taxon>Bacteria</taxon>
        <taxon>Pseudomonadati</taxon>
        <taxon>Pseudomonadota</taxon>
        <taxon>Alphaproteobacteria</taxon>
        <taxon>Rhodobacterales</taxon>
        <taxon>Roseobacteraceae</taxon>
        <taxon>Roseivivax</taxon>
    </lineage>
</organism>
<gene>
    <name evidence="6" type="ORF">OCH239_11775</name>
</gene>
<evidence type="ECO:0000256" key="1">
    <source>
        <dbReference type="ARBA" id="ARBA00004141"/>
    </source>
</evidence>
<evidence type="ECO:0000313" key="6">
    <source>
        <dbReference type="EMBL" id="ETX15854.1"/>
    </source>
</evidence>
<protein>
    <submittedName>
        <fullName evidence="6">Membrane protein</fullName>
    </submittedName>
</protein>
<accession>X7EIB6</accession>
<feature type="transmembrane region" description="Helical" evidence="5">
    <location>
        <begin position="69"/>
        <end position="96"/>
    </location>
</feature>
<dbReference type="Proteomes" id="UP000022447">
    <property type="component" value="Unassembled WGS sequence"/>
</dbReference>
<reference evidence="6 7" key="1">
    <citation type="submission" date="2014-01" db="EMBL/GenBank/DDBJ databases">
        <title>Roseivivax halodurans JCM 10272 Genome Sequencing.</title>
        <authorList>
            <person name="Lai Q."/>
            <person name="Li G."/>
            <person name="Shao Z."/>
        </authorList>
    </citation>
    <scope>NUCLEOTIDE SEQUENCE [LARGE SCALE GENOMIC DNA]</scope>
    <source>
        <strain evidence="6 7">JCM 10272</strain>
    </source>
</reference>
<dbReference type="OrthoDB" id="5421146at2"/>
<keyword evidence="3 5" id="KW-1133">Transmembrane helix</keyword>
<evidence type="ECO:0000256" key="5">
    <source>
        <dbReference type="SAM" id="Phobius"/>
    </source>
</evidence>
<comment type="caution">
    <text evidence="6">The sequence shown here is derived from an EMBL/GenBank/DDBJ whole genome shotgun (WGS) entry which is preliminary data.</text>
</comment>
<proteinExistence type="predicted"/>
<dbReference type="PATRIC" id="fig|1449350.3.peg.968"/>